<proteinExistence type="predicted"/>
<reference evidence="2" key="1">
    <citation type="journal article" date="2019" name="Int. J. Syst. Evol. Microbiol.">
        <title>The Global Catalogue of Microorganisms (GCM) 10K type strain sequencing project: providing services to taxonomists for standard genome sequencing and annotation.</title>
        <authorList>
            <consortium name="The Broad Institute Genomics Platform"/>
            <consortium name="The Broad Institute Genome Sequencing Center for Infectious Disease"/>
            <person name="Wu L."/>
            <person name="Ma J."/>
        </authorList>
    </citation>
    <scope>NUCLEOTIDE SEQUENCE [LARGE SCALE GENOMIC DNA]</scope>
    <source>
        <strain evidence="2">CGMCC 1.12477</strain>
    </source>
</reference>
<accession>A0ABW4TLK3</accession>
<organism evidence="1 2">
    <name type="scientific">Nocardioides aestuarii</name>
    <dbReference type="NCBI Taxonomy" id="252231"/>
    <lineage>
        <taxon>Bacteria</taxon>
        <taxon>Bacillati</taxon>
        <taxon>Actinomycetota</taxon>
        <taxon>Actinomycetes</taxon>
        <taxon>Propionibacteriales</taxon>
        <taxon>Nocardioidaceae</taxon>
        <taxon>Nocardioides</taxon>
    </lineage>
</organism>
<gene>
    <name evidence="1" type="ORF">ACFSDE_04000</name>
</gene>
<keyword evidence="2" id="KW-1185">Reference proteome</keyword>
<dbReference type="RefSeq" id="WP_343915149.1">
    <property type="nucleotide sequence ID" value="NZ_BAAAJT010000002.1"/>
</dbReference>
<dbReference type="Proteomes" id="UP001597351">
    <property type="component" value="Unassembled WGS sequence"/>
</dbReference>
<name>A0ABW4TLK3_9ACTN</name>
<protein>
    <submittedName>
        <fullName evidence="1">Uncharacterized protein</fullName>
    </submittedName>
</protein>
<comment type="caution">
    <text evidence="1">The sequence shown here is derived from an EMBL/GenBank/DDBJ whole genome shotgun (WGS) entry which is preliminary data.</text>
</comment>
<evidence type="ECO:0000313" key="2">
    <source>
        <dbReference type="Proteomes" id="UP001597351"/>
    </source>
</evidence>
<sequence length="130" mass="13761">MSGDLNVQFTVACDHGIVVIEPLGSRADHDDWDSTAQPAHRQDEPLFVAVNPPMESAVAVLVRSSAEGGDHEGLSQVFSGRLEVASQTLLIGDSDANVEVRLPITSGGCHVSAWVDEPGFATKVVLLVDE</sequence>
<evidence type="ECO:0000313" key="1">
    <source>
        <dbReference type="EMBL" id="MFD1945941.1"/>
    </source>
</evidence>
<dbReference type="EMBL" id="JBHUGD010000001">
    <property type="protein sequence ID" value="MFD1945941.1"/>
    <property type="molecule type" value="Genomic_DNA"/>
</dbReference>